<name>A0A2S9IA02_9GAMM</name>
<dbReference type="InterPro" id="IPR008928">
    <property type="entry name" value="6-hairpin_glycosidase_sf"/>
</dbReference>
<comment type="caution">
    <text evidence="9">The sequence shown here is derived from an EMBL/GenBank/DDBJ whole genome shotgun (WGS) entry which is preliminary data.</text>
</comment>
<comment type="similarity">
    <text evidence="2">Belongs to the glycosyl hydrolase 8 (cellulase D) family.</text>
</comment>
<comment type="catalytic activity">
    <reaction evidence="1">
        <text>Endohydrolysis of (1-&gt;4)-beta-D-glucosidic linkages in cellulose, lichenin and cereal beta-D-glucans.</text>
        <dbReference type="EC" id="3.2.1.4"/>
    </reaction>
</comment>
<dbReference type="EMBL" id="PDET01000010">
    <property type="protein sequence ID" value="PRD14630.1"/>
    <property type="molecule type" value="Genomic_DNA"/>
</dbReference>
<dbReference type="InterPro" id="IPR002037">
    <property type="entry name" value="Glyco_hydro_8"/>
</dbReference>
<sequence>MIAMLRATVIMLVMALGCTQAFAADGWGSFKTRFMTSDGRIQDTGNKNVSHTEGQGYAMLMAVQYNDRTSFDKLWNWTQNTLKNPNNGLFYWRYIPTQADPVADKNNASDGDVLIAWALQQAGEKWHVQAYLKASDAIQRAILAQNVIPFGGYTVMLPGAQGFNKNSYVILNPSYFVFPAWRDFARRSHLQVWNQLISDGMELLAQMRFGDTNLPLDWVALNADGTFAPAAAWPPRFSYDAIRIPLYLHWYDAQNPQLVPFQRFWGGFQRLQTPAWIDVLSGEKAPYNMAGGLLSVRDLTLNETGYLNDALSSNEDYYSSSLHLLTWLAFLQQQQ</sequence>
<dbReference type="PRINTS" id="PR00735">
    <property type="entry name" value="GLHYDRLASE8"/>
</dbReference>
<reference evidence="9 10" key="1">
    <citation type="submission" date="2017-10" db="EMBL/GenBank/DDBJ databases">
        <title>Draft genome of two endophytic bacteria isolated from 'guarana' Paullinia cupana (Mart.) Ducke.</title>
        <authorList>
            <person name="Siqueira K.A."/>
            <person name="Liotti R.G."/>
            <person name="Mendes T.A."/>
            <person name="Soares M.A."/>
        </authorList>
    </citation>
    <scope>NUCLEOTIDE SEQUENCE [LARGE SCALE GENOMIC DNA]</scope>
    <source>
        <strain evidence="9 10">342</strain>
    </source>
</reference>
<organism evidence="9 10">
    <name type="scientific">Pantoea coffeiphila</name>
    <dbReference type="NCBI Taxonomy" id="1465635"/>
    <lineage>
        <taxon>Bacteria</taxon>
        <taxon>Pseudomonadati</taxon>
        <taxon>Pseudomonadota</taxon>
        <taxon>Gammaproteobacteria</taxon>
        <taxon>Enterobacterales</taxon>
        <taxon>Erwiniaceae</taxon>
        <taxon>Pantoea</taxon>
    </lineage>
</organism>
<dbReference type="EC" id="3.2.1.4" evidence="3"/>
<keyword evidence="10" id="KW-1185">Reference proteome</keyword>
<evidence type="ECO:0000256" key="3">
    <source>
        <dbReference type="ARBA" id="ARBA00012601"/>
    </source>
</evidence>
<keyword evidence="7" id="KW-0624">Polysaccharide degradation</keyword>
<evidence type="ECO:0000313" key="10">
    <source>
        <dbReference type="Proteomes" id="UP000239181"/>
    </source>
</evidence>
<dbReference type="Proteomes" id="UP000239181">
    <property type="component" value="Unassembled WGS sequence"/>
</dbReference>
<evidence type="ECO:0000256" key="1">
    <source>
        <dbReference type="ARBA" id="ARBA00000966"/>
    </source>
</evidence>
<dbReference type="GO" id="GO:0008810">
    <property type="term" value="F:cellulase activity"/>
    <property type="evidence" value="ECO:0007669"/>
    <property type="project" value="UniProtKB-EC"/>
</dbReference>
<dbReference type="AlphaFoldDB" id="A0A2S9IA02"/>
<dbReference type="SUPFAM" id="SSF48208">
    <property type="entry name" value="Six-hairpin glycosidases"/>
    <property type="match status" value="1"/>
</dbReference>
<keyword evidence="7" id="KW-0119">Carbohydrate metabolism</keyword>
<evidence type="ECO:0000256" key="6">
    <source>
        <dbReference type="ARBA" id="ARBA00023295"/>
    </source>
</evidence>
<dbReference type="PROSITE" id="PS51257">
    <property type="entry name" value="PROKAR_LIPOPROTEIN"/>
    <property type="match status" value="1"/>
</dbReference>
<evidence type="ECO:0000256" key="7">
    <source>
        <dbReference type="ARBA" id="ARBA00023326"/>
    </source>
</evidence>
<proteinExistence type="inferred from homology"/>
<accession>A0A2S9IA02</accession>
<evidence type="ECO:0000256" key="5">
    <source>
        <dbReference type="ARBA" id="ARBA00023001"/>
    </source>
</evidence>
<dbReference type="Gene3D" id="1.50.10.10">
    <property type="match status" value="1"/>
</dbReference>
<feature type="signal peptide" evidence="8">
    <location>
        <begin position="1"/>
        <end position="23"/>
    </location>
</feature>
<gene>
    <name evidence="9" type="ORF">CQW29_15815</name>
</gene>
<keyword evidence="4" id="KW-0378">Hydrolase</keyword>
<evidence type="ECO:0000313" key="9">
    <source>
        <dbReference type="EMBL" id="PRD14630.1"/>
    </source>
</evidence>
<dbReference type="InterPro" id="IPR012341">
    <property type="entry name" value="6hp_glycosidase-like_sf"/>
</dbReference>
<keyword evidence="5" id="KW-0136">Cellulose degradation</keyword>
<evidence type="ECO:0000256" key="4">
    <source>
        <dbReference type="ARBA" id="ARBA00022801"/>
    </source>
</evidence>
<evidence type="ECO:0000256" key="8">
    <source>
        <dbReference type="SAM" id="SignalP"/>
    </source>
</evidence>
<dbReference type="OrthoDB" id="9766708at2"/>
<keyword evidence="8" id="KW-0732">Signal</keyword>
<feature type="chain" id="PRO_5015528603" description="cellulase" evidence="8">
    <location>
        <begin position="24"/>
        <end position="335"/>
    </location>
</feature>
<dbReference type="Pfam" id="PF01270">
    <property type="entry name" value="Glyco_hydro_8"/>
    <property type="match status" value="1"/>
</dbReference>
<evidence type="ECO:0000256" key="2">
    <source>
        <dbReference type="ARBA" id="ARBA00009209"/>
    </source>
</evidence>
<dbReference type="RefSeq" id="WP_105593694.1">
    <property type="nucleotide sequence ID" value="NZ_PDET01000010.1"/>
</dbReference>
<dbReference type="GO" id="GO:0030245">
    <property type="term" value="P:cellulose catabolic process"/>
    <property type="evidence" value="ECO:0007669"/>
    <property type="project" value="UniProtKB-KW"/>
</dbReference>
<keyword evidence="6" id="KW-0326">Glycosidase</keyword>
<protein>
    <recommendedName>
        <fullName evidence="3">cellulase</fullName>
        <ecNumber evidence="3">3.2.1.4</ecNumber>
    </recommendedName>
</protein>